<comment type="function">
    <text evidence="8">Part of a membrane-bound complex that couples electron transfer with translocation of ions across the membrane.</text>
</comment>
<dbReference type="PROSITE" id="PS00198">
    <property type="entry name" value="4FE4S_FER_1"/>
    <property type="match status" value="1"/>
</dbReference>
<evidence type="ECO:0000256" key="8">
    <source>
        <dbReference type="HAMAP-Rule" id="MF_00461"/>
    </source>
</evidence>
<accession>A0A9D8KDC6</accession>
<evidence type="ECO:0000313" key="11">
    <source>
        <dbReference type="EMBL" id="MBN1571994.1"/>
    </source>
</evidence>
<dbReference type="GO" id="GO:0022900">
    <property type="term" value="P:electron transport chain"/>
    <property type="evidence" value="ECO:0007669"/>
    <property type="project" value="UniProtKB-UniRule"/>
</dbReference>
<keyword evidence="8" id="KW-1003">Cell membrane</keyword>
<dbReference type="SUPFAM" id="SSF46548">
    <property type="entry name" value="alpha-helical ferredoxin"/>
    <property type="match status" value="1"/>
</dbReference>
<evidence type="ECO:0000256" key="9">
    <source>
        <dbReference type="SAM" id="MobiDB-lite"/>
    </source>
</evidence>
<feature type="binding site" evidence="8">
    <location>
        <position position="413"/>
    </location>
    <ligand>
        <name>[4Fe-4S] cluster</name>
        <dbReference type="ChEBI" id="CHEBI:49883"/>
        <label>2</label>
    </ligand>
</feature>
<dbReference type="GO" id="GO:0005886">
    <property type="term" value="C:plasma membrane"/>
    <property type="evidence" value="ECO:0007669"/>
    <property type="project" value="UniProtKB-SubCell"/>
</dbReference>
<keyword evidence="5 8" id="KW-0249">Electron transport</keyword>
<evidence type="ECO:0000256" key="1">
    <source>
        <dbReference type="ARBA" id="ARBA00022448"/>
    </source>
</evidence>
<dbReference type="GO" id="GO:0051539">
    <property type="term" value="F:4 iron, 4 sulfur cluster binding"/>
    <property type="evidence" value="ECO:0007669"/>
    <property type="project" value="UniProtKB-KW"/>
</dbReference>
<dbReference type="EC" id="7.-.-.-" evidence="8"/>
<keyword evidence="3 8" id="KW-0479">Metal-binding</keyword>
<evidence type="ECO:0000259" key="10">
    <source>
        <dbReference type="PROSITE" id="PS51379"/>
    </source>
</evidence>
<keyword evidence="1 8" id="KW-0813">Transport</keyword>
<dbReference type="Pfam" id="PF13375">
    <property type="entry name" value="RnfC_N"/>
    <property type="match status" value="1"/>
</dbReference>
<evidence type="ECO:0000256" key="5">
    <source>
        <dbReference type="ARBA" id="ARBA00022982"/>
    </source>
</evidence>
<reference evidence="11" key="1">
    <citation type="journal article" date="2021" name="Environ. Microbiol.">
        <title>Genomic characterization of three novel Desulfobacterota classes expand the metabolic and phylogenetic diversity of the phylum.</title>
        <authorList>
            <person name="Murphy C.L."/>
            <person name="Biggerstaff J."/>
            <person name="Eichhorn A."/>
            <person name="Ewing E."/>
            <person name="Shahan R."/>
            <person name="Soriano D."/>
            <person name="Stewart S."/>
            <person name="VanMol K."/>
            <person name="Walker R."/>
            <person name="Walters P."/>
            <person name="Elshahed M.S."/>
            <person name="Youssef N.H."/>
        </authorList>
    </citation>
    <scope>NUCLEOTIDE SEQUENCE</scope>
    <source>
        <strain evidence="11">Zod_Metabat.24</strain>
    </source>
</reference>
<feature type="region of interest" description="Disordered" evidence="9">
    <location>
        <begin position="1"/>
        <end position="33"/>
    </location>
</feature>
<dbReference type="Pfam" id="PF13237">
    <property type="entry name" value="Fer4_10"/>
    <property type="match status" value="1"/>
</dbReference>
<keyword evidence="4 8" id="KW-0677">Repeat</keyword>
<dbReference type="GO" id="GO:0046872">
    <property type="term" value="F:metal ion binding"/>
    <property type="evidence" value="ECO:0007669"/>
    <property type="project" value="UniProtKB-KW"/>
</dbReference>
<feature type="domain" description="4Fe-4S ferredoxin-type" evidence="10">
    <location>
        <begin position="397"/>
        <end position="427"/>
    </location>
</feature>
<feature type="binding site" evidence="8">
    <location>
        <position position="374"/>
    </location>
    <ligand>
        <name>[4Fe-4S] cluster</name>
        <dbReference type="ChEBI" id="CHEBI:49883"/>
        <label>1</label>
    </ligand>
</feature>
<dbReference type="PANTHER" id="PTHR43034:SF2">
    <property type="entry name" value="ION-TRANSLOCATING OXIDOREDUCTASE COMPLEX SUBUNIT C"/>
    <property type="match status" value="1"/>
</dbReference>
<dbReference type="Gene3D" id="3.40.50.11540">
    <property type="entry name" value="NADH-ubiquinone oxidoreductase 51kDa subunit"/>
    <property type="match status" value="1"/>
</dbReference>
<dbReference type="SUPFAM" id="SSF142019">
    <property type="entry name" value="Nqo1 FMN-binding domain-like"/>
    <property type="match status" value="1"/>
</dbReference>
<proteinExistence type="inferred from homology"/>
<feature type="binding site" evidence="8">
    <location>
        <position position="417"/>
    </location>
    <ligand>
        <name>[4Fe-4S] cluster</name>
        <dbReference type="ChEBI" id="CHEBI:49883"/>
        <label>1</label>
    </ligand>
</feature>
<sequence length="442" mass="47645">MNKKKTYRFSGGVHPPEEKLTRSLPIEEMPPPKKAYIPLSQHIGAPSSPVVEPGDKVNIGTRLSDPGGFVSAPVFSSISGKVVEIVDHPHTLGRSMPTVVIEAEGTDEWDKSIKPRTDYEALSPDEIKSIIQNAGIVGMGGATFPTHVKLSPPKEKPINAFIINGAECEPYLTADHRVMLEMPEKVVSGAMLIGKVLGVKKIYVGIENNKMDAVEAMRDVVKEDNVEIVPLKVRYPQGAEKQLIKTILNRDVPSGGLPMDVGVVVQNVGTAVAVHDAVALGRPLVERITTVTGPGIKNPKNLKIRIGTPISEVIDYCGGLSEDVGKVILGGPMMGLAQYDLSVSVIKGTSGILILTDEMLDTTAQGPCLRCGNCVTVCPMGLTPLMFGRYTELGMFNEAERNNVMDCIECGCCAYECPSHIPLVHYAKYAKAEIQAARRKRA</sequence>
<comment type="subcellular location">
    <subcellularLocation>
        <location evidence="8">Cell membrane</location>
        <topology evidence="8">Peripheral membrane protein</topology>
    </subcellularLocation>
</comment>
<dbReference type="EMBL" id="JAFGIX010000010">
    <property type="protein sequence ID" value="MBN1571994.1"/>
    <property type="molecule type" value="Genomic_DNA"/>
</dbReference>
<dbReference type="Gene3D" id="3.30.70.20">
    <property type="match status" value="1"/>
</dbReference>
<dbReference type="NCBIfam" id="NF003454">
    <property type="entry name" value="PRK05035.1"/>
    <property type="match status" value="1"/>
</dbReference>
<name>A0A9D8KDC6_9DELT</name>
<comment type="cofactor">
    <cofactor evidence="8">
        <name>[4Fe-4S] cluster</name>
        <dbReference type="ChEBI" id="CHEBI:49883"/>
    </cofactor>
    <text evidence="8">Binds 2 [4Fe-4S] clusters per subunit.</text>
</comment>
<feature type="binding site" evidence="8">
    <location>
        <position position="378"/>
    </location>
    <ligand>
        <name>[4Fe-4S] cluster</name>
        <dbReference type="ChEBI" id="CHEBI:49883"/>
        <label>2</label>
    </ligand>
</feature>
<gene>
    <name evidence="11" type="primary">rsxC</name>
    <name evidence="8" type="synonym">rnfC</name>
    <name evidence="11" type="ORF">JW984_02230</name>
</gene>
<evidence type="ECO:0000313" key="12">
    <source>
        <dbReference type="Proteomes" id="UP000809273"/>
    </source>
</evidence>
<comment type="similarity">
    <text evidence="8">Belongs to the 4Fe4S bacterial-type ferredoxin family. RnfC subfamily.</text>
</comment>
<feature type="binding site" evidence="8">
    <location>
        <position position="371"/>
    </location>
    <ligand>
        <name>[4Fe-4S] cluster</name>
        <dbReference type="ChEBI" id="CHEBI:49883"/>
        <label>1</label>
    </ligand>
</feature>
<keyword evidence="2 8" id="KW-0004">4Fe-4S</keyword>
<dbReference type="InterPro" id="IPR011538">
    <property type="entry name" value="Nuo51_FMN-bd"/>
</dbReference>
<protein>
    <recommendedName>
        <fullName evidence="8">Ion-translocating oxidoreductase complex subunit C</fullName>
        <ecNumber evidence="8">7.-.-.-</ecNumber>
    </recommendedName>
    <alternativeName>
        <fullName evidence="8">Rnf electron transport complex subunit C</fullName>
    </alternativeName>
</protein>
<dbReference type="InterPro" id="IPR017896">
    <property type="entry name" value="4Fe4S_Fe-S-bd"/>
</dbReference>
<dbReference type="GO" id="GO:0009055">
    <property type="term" value="F:electron transfer activity"/>
    <property type="evidence" value="ECO:0007669"/>
    <property type="project" value="InterPro"/>
</dbReference>
<dbReference type="Pfam" id="PF01512">
    <property type="entry name" value="Complex1_51K"/>
    <property type="match status" value="1"/>
</dbReference>
<keyword evidence="7 8" id="KW-0411">Iron-sulfur</keyword>
<dbReference type="HAMAP" id="MF_00461">
    <property type="entry name" value="RsxC_RnfC"/>
    <property type="match status" value="1"/>
</dbReference>
<dbReference type="NCBIfam" id="TIGR01945">
    <property type="entry name" value="rnfC"/>
    <property type="match status" value="1"/>
</dbReference>
<evidence type="ECO:0000256" key="4">
    <source>
        <dbReference type="ARBA" id="ARBA00022737"/>
    </source>
</evidence>
<feature type="domain" description="4Fe-4S ferredoxin-type" evidence="10">
    <location>
        <begin position="356"/>
        <end position="388"/>
    </location>
</feature>
<feature type="binding site" evidence="8">
    <location>
        <position position="410"/>
    </location>
    <ligand>
        <name>[4Fe-4S] cluster</name>
        <dbReference type="ChEBI" id="CHEBI:49883"/>
        <label>2</label>
    </ligand>
</feature>
<evidence type="ECO:0000256" key="2">
    <source>
        <dbReference type="ARBA" id="ARBA00022485"/>
    </source>
</evidence>
<dbReference type="InterPro" id="IPR037225">
    <property type="entry name" value="Nuo51_FMN-bd_sf"/>
</dbReference>
<dbReference type="InterPro" id="IPR017900">
    <property type="entry name" value="4Fe4S_Fe_S_CS"/>
</dbReference>
<dbReference type="InterPro" id="IPR010208">
    <property type="entry name" value="Ion_transpt_RnfC/RsxC"/>
</dbReference>
<dbReference type="AlphaFoldDB" id="A0A9D8KDC6"/>
<dbReference type="PANTHER" id="PTHR43034">
    <property type="entry name" value="ION-TRANSLOCATING OXIDOREDUCTASE COMPLEX SUBUNIT C"/>
    <property type="match status" value="1"/>
</dbReference>
<comment type="caution">
    <text evidence="11">The sequence shown here is derived from an EMBL/GenBank/DDBJ whole genome shotgun (WGS) entry which is preliminary data.</text>
</comment>
<dbReference type="InterPro" id="IPR026902">
    <property type="entry name" value="RnfC_N"/>
</dbReference>
<comment type="subunit">
    <text evidence="8">The complex is composed of six subunits: RnfA, RnfB, RnfC, RnfD, RnfE and RnfG.</text>
</comment>
<keyword evidence="8" id="KW-1278">Translocase</keyword>
<dbReference type="PROSITE" id="PS51379">
    <property type="entry name" value="4FE4S_FER_2"/>
    <property type="match status" value="2"/>
</dbReference>
<dbReference type="Gene3D" id="3.10.20.600">
    <property type="match status" value="1"/>
</dbReference>
<evidence type="ECO:0000256" key="7">
    <source>
        <dbReference type="ARBA" id="ARBA00023014"/>
    </source>
</evidence>
<keyword evidence="8" id="KW-0472">Membrane</keyword>
<dbReference type="Pfam" id="PF10531">
    <property type="entry name" value="SLBB"/>
    <property type="match status" value="1"/>
</dbReference>
<evidence type="ECO:0000256" key="3">
    <source>
        <dbReference type="ARBA" id="ARBA00022723"/>
    </source>
</evidence>
<dbReference type="Proteomes" id="UP000809273">
    <property type="component" value="Unassembled WGS sequence"/>
</dbReference>
<evidence type="ECO:0000256" key="6">
    <source>
        <dbReference type="ARBA" id="ARBA00023004"/>
    </source>
</evidence>
<feature type="binding site" evidence="8">
    <location>
        <position position="407"/>
    </location>
    <ligand>
        <name>[4Fe-4S] cluster</name>
        <dbReference type="ChEBI" id="CHEBI:49883"/>
        <label>2</label>
    </ligand>
</feature>
<organism evidence="11 12">
    <name type="scientific">Candidatus Zymogenus saltonus</name>
    <dbReference type="NCBI Taxonomy" id="2844893"/>
    <lineage>
        <taxon>Bacteria</taxon>
        <taxon>Deltaproteobacteria</taxon>
        <taxon>Candidatus Zymogenia</taxon>
        <taxon>Candidatus Zymogeniales</taxon>
        <taxon>Candidatus Zymogenaceae</taxon>
        <taxon>Candidatus Zymogenus</taxon>
    </lineage>
</organism>
<dbReference type="InterPro" id="IPR019554">
    <property type="entry name" value="Soluble_ligand-bd"/>
</dbReference>
<feature type="binding site" evidence="8">
    <location>
        <position position="368"/>
    </location>
    <ligand>
        <name>[4Fe-4S] cluster</name>
        <dbReference type="ChEBI" id="CHEBI:49883"/>
        <label>1</label>
    </ligand>
</feature>
<reference evidence="11" key="2">
    <citation type="submission" date="2021-01" db="EMBL/GenBank/DDBJ databases">
        <authorList>
            <person name="Hahn C.R."/>
            <person name="Youssef N.H."/>
            <person name="Elshahed M."/>
        </authorList>
    </citation>
    <scope>NUCLEOTIDE SEQUENCE</scope>
    <source>
        <strain evidence="11">Zod_Metabat.24</strain>
    </source>
</reference>
<keyword evidence="6 8" id="KW-0408">Iron</keyword>